<accession>A0A0V1F3A8</accession>
<dbReference type="AlphaFoldDB" id="A0A0V1F3A8"/>
<gene>
    <name evidence="1" type="ORF">T4D_16706</name>
</gene>
<keyword evidence="2" id="KW-1185">Reference proteome</keyword>
<comment type="caution">
    <text evidence="1">The sequence shown here is derived from an EMBL/GenBank/DDBJ whole genome shotgun (WGS) entry which is preliminary data.</text>
</comment>
<name>A0A0V1F3A8_TRIPS</name>
<sequence length="61" mass="7244">MLGMFFFIQIYALAAIDDFLRNWKISPVWGFYIPKAEGPRHIASKFRLNLIIFDNPYLYIS</sequence>
<evidence type="ECO:0000313" key="2">
    <source>
        <dbReference type="Proteomes" id="UP000054995"/>
    </source>
</evidence>
<reference evidence="1 2" key="1">
    <citation type="submission" date="2015-01" db="EMBL/GenBank/DDBJ databases">
        <title>Evolution of Trichinella species and genotypes.</title>
        <authorList>
            <person name="Korhonen P.K."/>
            <person name="Edoardo P."/>
            <person name="Giuseppe L.R."/>
            <person name="Gasser R.B."/>
        </authorList>
    </citation>
    <scope>NUCLEOTIDE SEQUENCE [LARGE SCALE GENOMIC DNA]</scope>
    <source>
        <strain evidence="1">ISS470</strain>
    </source>
</reference>
<protein>
    <submittedName>
        <fullName evidence="1">Uncharacterized protein</fullName>
    </submittedName>
</protein>
<proteinExistence type="predicted"/>
<dbReference type="Proteomes" id="UP000054995">
    <property type="component" value="Unassembled WGS sequence"/>
</dbReference>
<dbReference type="EMBL" id="JYDT01000575">
    <property type="protein sequence ID" value="KRY80348.1"/>
    <property type="molecule type" value="Genomic_DNA"/>
</dbReference>
<organism evidence="1 2">
    <name type="scientific">Trichinella pseudospiralis</name>
    <name type="common">Parasitic roundworm</name>
    <dbReference type="NCBI Taxonomy" id="6337"/>
    <lineage>
        <taxon>Eukaryota</taxon>
        <taxon>Metazoa</taxon>
        <taxon>Ecdysozoa</taxon>
        <taxon>Nematoda</taxon>
        <taxon>Enoplea</taxon>
        <taxon>Dorylaimia</taxon>
        <taxon>Trichinellida</taxon>
        <taxon>Trichinellidae</taxon>
        <taxon>Trichinella</taxon>
    </lineage>
</organism>
<evidence type="ECO:0000313" key="1">
    <source>
        <dbReference type="EMBL" id="KRY80348.1"/>
    </source>
</evidence>